<gene>
    <name evidence="2" type="ORF">EMO89_01725</name>
</gene>
<evidence type="ECO:0008006" key="4">
    <source>
        <dbReference type="Google" id="ProtNLM"/>
    </source>
</evidence>
<name>A0A5M9ZV87_9BIFI</name>
<dbReference type="AlphaFoldDB" id="A0A5M9ZV87"/>
<proteinExistence type="predicted"/>
<dbReference type="OrthoDB" id="3182403at2"/>
<comment type="caution">
    <text evidence="2">The sequence shown here is derived from an EMBL/GenBank/DDBJ whole genome shotgun (WGS) entry which is preliminary data.</text>
</comment>
<keyword evidence="1" id="KW-1133">Transmembrane helix</keyword>
<evidence type="ECO:0000313" key="3">
    <source>
        <dbReference type="Proteomes" id="UP000412028"/>
    </source>
</evidence>
<evidence type="ECO:0000256" key="1">
    <source>
        <dbReference type="SAM" id="Phobius"/>
    </source>
</evidence>
<reference evidence="2 3" key="1">
    <citation type="journal article" date="2019" name="Syst. Appl. Microbiol.">
        <title>Characterization of Bifidobacterium species in feaces of the Egyptian fruit bat: Description of B. vespertilionis sp. nov. and B. rousetti sp. nov.</title>
        <authorList>
            <person name="Modesto M."/>
            <person name="Satti M."/>
            <person name="Watanabe K."/>
            <person name="Puglisi E."/>
            <person name="Morelli L."/>
            <person name="Huang C.-H."/>
            <person name="Liou J.-S."/>
            <person name="Miyashita M."/>
            <person name="Tamura T."/>
            <person name="Saito S."/>
            <person name="Mori K."/>
            <person name="Huang L."/>
            <person name="Sciavilla P."/>
            <person name="Sandri C."/>
            <person name="Spiezio C."/>
            <person name="Vitali F."/>
            <person name="Cavalieri D."/>
            <person name="Perpetuini G."/>
            <person name="Tofalo R."/>
            <person name="Bonetti A."/>
            <person name="Arita M."/>
            <person name="Mattarelli P."/>
        </authorList>
    </citation>
    <scope>NUCLEOTIDE SEQUENCE [LARGE SCALE GENOMIC DNA]</scope>
    <source>
        <strain evidence="2 3">RST7</strain>
    </source>
</reference>
<evidence type="ECO:0000313" key="2">
    <source>
        <dbReference type="EMBL" id="KAA8831480.1"/>
    </source>
</evidence>
<dbReference type="EMBL" id="RZUI01000002">
    <property type="protein sequence ID" value="KAA8831480.1"/>
    <property type="molecule type" value="Genomic_DNA"/>
</dbReference>
<dbReference type="Proteomes" id="UP000412028">
    <property type="component" value="Unassembled WGS sequence"/>
</dbReference>
<dbReference type="RefSeq" id="WP_150380666.1">
    <property type="nucleotide sequence ID" value="NZ_RZUI01000002.1"/>
</dbReference>
<accession>A0A5M9ZV87</accession>
<protein>
    <recommendedName>
        <fullName evidence="4">Phage minor structural protein</fullName>
    </recommendedName>
</protein>
<sequence>MSPFEQSLLMWAITGIASGAIGYLLAWLRGRSRRDTAIDAGVRVLLLCELERQQREMVANGGIADNESKSRAQTVYDAYHQLGGNGHGTAVNDDIQRAPIARKP</sequence>
<keyword evidence="1" id="KW-0812">Transmembrane</keyword>
<feature type="transmembrane region" description="Helical" evidence="1">
    <location>
        <begin position="6"/>
        <end position="28"/>
    </location>
</feature>
<organism evidence="2 3">
    <name type="scientific">Bifidobacterium tissieri</name>
    <dbReference type="NCBI Taxonomy" id="1630162"/>
    <lineage>
        <taxon>Bacteria</taxon>
        <taxon>Bacillati</taxon>
        <taxon>Actinomycetota</taxon>
        <taxon>Actinomycetes</taxon>
        <taxon>Bifidobacteriales</taxon>
        <taxon>Bifidobacteriaceae</taxon>
        <taxon>Bifidobacterium</taxon>
    </lineage>
</organism>
<keyword evidence="1" id="KW-0472">Membrane</keyword>